<evidence type="ECO:0000313" key="4">
    <source>
        <dbReference type="Proteomes" id="UP000054567"/>
    </source>
</evidence>
<feature type="compositionally biased region" description="Low complexity" evidence="1">
    <location>
        <begin position="61"/>
        <end position="71"/>
    </location>
</feature>
<reference evidence="4" key="2">
    <citation type="journal article" date="2009" name="Genome Res.">
        <title>Comparative genomic analyses of the human fungal pathogens Coccidioides and their relatives.</title>
        <authorList>
            <person name="Sharpton T.J."/>
            <person name="Stajich J.E."/>
            <person name="Rounsley S.D."/>
            <person name="Gardner M.J."/>
            <person name="Wortman J.R."/>
            <person name="Jordar V.S."/>
            <person name="Maiti R."/>
            <person name="Kodira C.D."/>
            <person name="Neafsey D.E."/>
            <person name="Zeng Q."/>
            <person name="Hung C.-Y."/>
            <person name="McMahan C."/>
            <person name="Muszewska A."/>
            <person name="Grynberg M."/>
            <person name="Mandel M.A."/>
            <person name="Kellner E.M."/>
            <person name="Barker B.M."/>
            <person name="Galgiani J.N."/>
            <person name="Orbach M.J."/>
            <person name="Kirkland T.N."/>
            <person name="Cole G.T."/>
            <person name="Henn M.R."/>
            <person name="Birren B.W."/>
            <person name="Taylor J.W."/>
        </authorList>
    </citation>
    <scope>NUCLEOTIDE SEQUENCE [LARGE SCALE GENOMIC DNA]</scope>
    <source>
        <strain evidence="4">RMSCC 3488</strain>
    </source>
</reference>
<dbReference type="EMBL" id="DS268109">
    <property type="protein sequence ID" value="KMM63968.1"/>
    <property type="molecule type" value="Genomic_DNA"/>
</dbReference>
<feature type="transmembrane region" description="Helical" evidence="2">
    <location>
        <begin position="135"/>
        <end position="155"/>
    </location>
</feature>
<name>A0A0J6F1K4_COCPO</name>
<accession>A0A0J6F1K4</accession>
<organism evidence="3 4">
    <name type="scientific">Coccidioides posadasii RMSCC 3488</name>
    <dbReference type="NCBI Taxonomy" id="454284"/>
    <lineage>
        <taxon>Eukaryota</taxon>
        <taxon>Fungi</taxon>
        <taxon>Dikarya</taxon>
        <taxon>Ascomycota</taxon>
        <taxon>Pezizomycotina</taxon>
        <taxon>Eurotiomycetes</taxon>
        <taxon>Eurotiomycetidae</taxon>
        <taxon>Onygenales</taxon>
        <taxon>Onygenaceae</taxon>
        <taxon>Coccidioides</taxon>
    </lineage>
</organism>
<keyword evidence="2" id="KW-0472">Membrane</keyword>
<evidence type="ECO:0000256" key="2">
    <source>
        <dbReference type="SAM" id="Phobius"/>
    </source>
</evidence>
<gene>
    <name evidence="3" type="ORF">CPAG_00319</name>
</gene>
<dbReference type="Proteomes" id="UP000054567">
    <property type="component" value="Unassembled WGS sequence"/>
</dbReference>
<feature type="compositionally biased region" description="Gly residues" evidence="1">
    <location>
        <begin position="1"/>
        <end position="10"/>
    </location>
</feature>
<evidence type="ECO:0000313" key="3">
    <source>
        <dbReference type="EMBL" id="KMM63968.1"/>
    </source>
</evidence>
<reference evidence="4" key="3">
    <citation type="journal article" date="2010" name="Genome Res.">
        <title>Population genomic sequencing of Coccidioides fungi reveals recent hybridization and transposon control.</title>
        <authorList>
            <person name="Neafsey D.E."/>
            <person name="Barker B.M."/>
            <person name="Sharpton T.J."/>
            <person name="Stajich J.E."/>
            <person name="Park D.J."/>
            <person name="Whiston E."/>
            <person name="Hung C.-Y."/>
            <person name="McMahan C."/>
            <person name="White J."/>
            <person name="Sykes S."/>
            <person name="Heiman D."/>
            <person name="Young S."/>
            <person name="Zeng Q."/>
            <person name="Abouelleil A."/>
            <person name="Aftuck L."/>
            <person name="Bessette D."/>
            <person name="Brown A."/>
            <person name="FitzGerald M."/>
            <person name="Lui A."/>
            <person name="Macdonald J.P."/>
            <person name="Priest M."/>
            <person name="Orbach M.J."/>
            <person name="Galgiani J.N."/>
            <person name="Kirkland T.N."/>
            <person name="Cole G.T."/>
            <person name="Birren B.W."/>
            <person name="Henn M.R."/>
            <person name="Taylor J.W."/>
            <person name="Rounsley S.D."/>
        </authorList>
    </citation>
    <scope>NUCLEOTIDE SEQUENCE [LARGE SCALE GENOMIC DNA]</scope>
    <source>
        <strain evidence="4">RMSCC 3488</strain>
    </source>
</reference>
<keyword evidence="2" id="KW-1133">Transmembrane helix</keyword>
<dbReference type="AlphaFoldDB" id="A0A0J6F1K4"/>
<feature type="region of interest" description="Disordered" evidence="1">
    <location>
        <begin position="1"/>
        <end position="93"/>
    </location>
</feature>
<keyword evidence="2" id="KW-0812">Transmembrane</keyword>
<evidence type="ECO:0000256" key="1">
    <source>
        <dbReference type="SAM" id="MobiDB-lite"/>
    </source>
</evidence>
<sequence length="160" mass="16763">MGDGHPGSTGDGRTSWSVGGGQAGDDDEEDGLAATRTEFRGVWGPGQPGELAGWLGGLGGVAPTVPAPTAAQKDSRSHRKEQPASQQLTVLRPPPGYCIQTPLQASLPGVGCHRCRFPLSSWADRRVTDGINQQIVANAIIRLAIIAFFFTLPPLPLSGR</sequence>
<proteinExistence type="predicted"/>
<dbReference type="VEuPathDB" id="FungiDB:CPAG_00319"/>
<protein>
    <submittedName>
        <fullName evidence="3">Uncharacterized protein</fullName>
    </submittedName>
</protein>
<reference evidence="3 4" key="1">
    <citation type="submission" date="2007-06" db="EMBL/GenBank/DDBJ databases">
        <title>The Genome Sequence of Coccidioides posadasii RMSCC_3488.</title>
        <authorList>
            <consortium name="Coccidioides Genome Resources Consortium"/>
            <consortium name="The Broad Institute Genome Sequencing Platform"/>
            <person name="Henn M.R."/>
            <person name="Sykes S."/>
            <person name="Young S."/>
            <person name="Jaffe D."/>
            <person name="Berlin A."/>
            <person name="Alvarez P."/>
            <person name="Butler J."/>
            <person name="Gnerre S."/>
            <person name="Grabherr M."/>
            <person name="Mauceli E."/>
            <person name="Brockman W."/>
            <person name="Kodira C."/>
            <person name="Alvarado L."/>
            <person name="Zeng Q."/>
            <person name="Crawford M."/>
            <person name="Antoine C."/>
            <person name="Devon K."/>
            <person name="Galgiani J."/>
            <person name="Orsborn K."/>
            <person name="Lewis M.L."/>
            <person name="Nusbaum C."/>
            <person name="Galagan J."/>
            <person name="Birren B."/>
        </authorList>
    </citation>
    <scope>NUCLEOTIDE SEQUENCE [LARGE SCALE GENOMIC DNA]</scope>
    <source>
        <strain evidence="3 4">RMSCC 3488</strain>
    </source>
</reference>